<accession>A0A699W0Q4</accession>
<comment type="caution">
    <text evidence="2">The sequence shown here is derived from an EMBL/GenBank/DDBJ whole genome shotgun (WGS) entry which is preliminary data.</text>
</comment>
<feature type="compositionally biased region" description="Basic residues" evidence="1">
    <location>
        <begin position="34"/>
        <end position="52"/>
    </location>
</feature>
<name>A0A699W0Q4_TANCI</name>
<feature type="non-terminal residue" evidence="2">
    <location>
        <position position="1"/>
    </location>
</feature>
<protein>
    <submittedName>
        <fullName evidence="2">Uncharacterized protein</fullName>
    </submittedName>
</protein>
<proteinExistence type="predicted"/>
<organism evidence="2">
    <name type="scientific">Tanacetum cinerariifolium</name>
    <name type="common">Dalmatian daisy</name>
    <name type="synonym">Chrysanthemum cinerariifolium</name>
    <dbReference type="NCBI Taxonomy" id="118510"/>
    <lineage>
        <taxon>Eukaryota</taxon>
        <taxon>Viridiplantae</taxon>
        <taxon>Streptophyta</taxon>
        <taxon>Embryophyta</taxon>
        <taxon>Tracheophyta</taxon>
        <taxon>Spermatophyta</taxon>
        <taxon>Magnoliopsida</taxon>
        <taxon>eudicotyledons</taxon>
        <taxon>Gunneridae</taxon>
        <taxon>Pentapetalae</taxon>
        <taxon>asterids</taxon>
        <taxon>campanulids</taxon>
        <taxon>Asterales</taxon>
        <taxon>Asteraceae</taxon>
        <taxon>Asteroideae</taxon>
        <taxon>Anthemideae</taxon>
        <taxon>Anthemidinae</taxon>
        <taxon>Tanacetum</taxon>
    </lineage>
</organism>
<evidence type="ECO:0000313" key="2">
    <source>
        <dbReference type="EMBL" id="GFD41452.1"/>
    </source>
</evidence>
<reference evidence="2" key="1">
    <citation type="journal article" date="2019" name="Sci. Rep.">
        <title>Draft genome of Tanacetum cinerariifolium, the natural source of mosquito coil.</title>
        <authorList>
            <person name="Yamashiro T."/>
            <person name="Shiraishi A."/>
            <person name="Satake H."/>
            <person name="Nakayama K."/>
        </authorList>
    </citation>
    <scope>NUCLEOTIDE SEQUENCE</scope>
</reference>
<dbReference type="AlphaFoldDB" id="A0A699W0Q4"/>
<feature type="region of interest" description="Disordered" evidence="1">
    <location>
        <begin position="1"/>
        <end position="60"/>
    </location>
</feature>
<gene>
    <name evidence="2" type="ORF">Tci_913421</name>
</gene>
<sequence>RRVQRETTRSQKYAYESPSHRYDGHRPHGGTMRPPHRSTGHRPHGPSMKPRRPTMNGARP</sequence>
<dbReference type="EMBL" id="BKCJ011552599">
    <property type="protein sequence ID" value="GFD41452.1"/>
    <property type="molecule type" value="Genomic_DNA"/>
</dbReference>
<evidence type="ECO:0000256" key="1">
    <source>
        <dbReference type="SAM" id="MobiDB-lite"/>
    </source>
</evidence>